<accession>A0A399FV34</accession>
<dbReference type="RefSeq" id="WP_068693494.1">
    <property type="nucleotide sequence ID" value="NZ_CP063196.1"/>
</dbReference>
<sequence>MPLVIDARLREGRYDAADGWRDVVEWPPHPSRLFCALVASAHSEPERAALRWLEQQKPPQVWASESVETFSYRSYVVTNRTESKGGNQAWPGRTAAPRHRVAGLPRSAEFAFVWPDTDPDPQLVEVLGELAWRVPYLGRSTSTVALRVHTSPKPREEWRIHAPAALDSPNTVTLGVPYPGYLEELDAAFADGRRAWEVRRTIAYAPLGEDRPANSVQAVRGPFAHMLVFAFAPGTVRPEGSELLVLTRRLRDAVMARIGSEVPPEVSGHAADGQRHVGYLAFPDVGHRHARGHLLGVGLALPAGMSPVAWTKIRAALVDDPLERLVLGRRGAFDLVYQQVPDNRRTLNPRYWSAGQRGSREWVSATPLMLDHFARRNSDLGEFVRRSVVTAGYPDPVEVAVSVPPLTRGAILRPPKQTFPQDRPRRRIVHARLRFAEPVIGPVLVGSMRYLGMGLFAPTTSPAQAPESERND</sequence>
<name>A0A399FV34_9ACTN</name>
<evidence type="ECO:0000313" key="2">
    <source>
        <dbReference type="Proteomes" id="UP000265719"/>
    </source>
</evidence>
<proteinExistence type="predicted"/>
<keyword evidence="2" id="KW-1185">Reference proteome</keyword>
<dbReference type="NCBIfam" id="TIGR02165">
    <property type="entry name" value="cas5_6_GSU0054"/>
    <property type="match status" value="1"/>
</dbReference>
<dbReference type="Pfam" id="PF09609">
    <property type="entry name" value="Cas_GSU0054"/>
    <property type="match status" value="1"/>
</dbReference>
<dbReference type="Proteomes" id="UP000265719">
    <property type="component" value="Chromosome"/>
</dbReference>
<evidence type="ECO:0000313" key="1">
    <source>
        <dbReference type="EMBL" id="UOE21487.1"/>
    </source>
</evidence>
<dbReference type="AlphaFoldDB" id="A0A399FV34"/>
<dbReference type="OrthoDB" id="9787885at2"/>
<protein>
    <submittedName>
        <fullName evidence="1">Type I-U CRISPR-associated protein Cas5/Cas6</fullName>
    </submittedName>
</protein>
<reference evidence="1" key="1">
    <citation type="submission" date="2020-10" db="EMBL/GenBank/DDBJ databases">
        <title>De novo genome project of the cellulose decomposer Thermobifida halotolerans type strain.</title>
        <authorList>
            <person name="Nagy I."/>
            <person name="Horvath B."/>
            <person name="Kukolya J."/>
            <person name="Nagy I."/>
            <person name="Orsini M."/>
        </authorList>
    </citation>
    <scope>NUCLEOTIDE SEQUENCE</scope>
    <source>
        <strain evidence="1">DSM 44931</strain>
    </source>
</reference>
<dbReference type="InterPro" id="IPR019089">
    <property type="entry name" value="Cas_GSU0054"/>
</dbReference>
<organism evidence="1 2">
    <name type="scientific">Thermobifida halotolerans</name>
    <dbReference type="NCBI Taxonomy" id="483545"/>
    <lineage>
        <taxon>Bacteria</taxon>
        <taxon>Bacillati</taxon>
        <taxon>Actinomycetota</taxon>
        <taxon>Actinomycetes</taxon>
        <taxon>Streptosporangiales</taxon>
        <taxon>Nocardiopsidaceae</taxon>
        <taxon>Thermobifida</taxon>
    </lineage>
</organism>
<dbReference type="KEGG" id="thao:NI17_010480"/>
<dbReference type="EMBL" id="CP063196">
    <property type="protein sequence ID" value="UOE21487.1"/>
    <property type="molecule type" value="Genomic_DNA"/>
</dbReference>
<gene>
    <name evidence="1" type="primary">cas5u6u</name>
    <name evidence="1" type="ORF">NI17_010480</name>
</gene>